<evidence type="ECO:0000313" key="2">
    <source>
        <dbReference type="Proteomes" id="UP000036367"/>
    </source>
</evidence>
<accession>A0A0J1BM54</accession>
<proteinExistence type="predicted"/>
<sequence>MDETLDEFRYDKGMTVERPQRLKRLPAEYYRGEAWVHWVCTIDGRRTGWLDARFLYKMRELLTHAAFRYQIACPIYCLMPDHIHLLWAGLADDSDQLPAMKAFRLNSNDCLKRVGHQFQLQPYDHVLKDHELERGAIESTMEYIARNPERKGLVKTDHFQTYPYTGCLLPGAPRIRLFGEAGWDEVWQTLSFLKRTACFRRPDPKYL</sequence>
<evidence type="ECO:0008006" key="3">
    <source>
        <dbReference type="Google" id="ProtNLM"/>
    </source>
</evidence>
<comment type="caution">
    <text evidence="1">The sequence shown here is derived from an EMBL/GenBank/DDBJ whole genome shotgun (WGS) entry which is preliminary data.</text>
</comment>
<dbReference type="Gene3D" id="3.30.70.1290">
    <property type="entry name" value="Transposase IS200-like"/>
    <property type="match status" value="1"/>
</dbReference>
<dbReference type="GO" id="GO:0004803">
    <property type="term" value="F:transposase activity"/>
    <property type="evidence" value="ECO:0007669"/>
    <property type="project" value="InterPro"/>
</dbReference>
<name>A0A0J1BM54_RHOIS</name>
<dbReference type="Proteomes" id="UP000036367">
    <property type="component" value="Unassembled WGS sequence"/>
</dbReference>
<evidence type="ECO:0000313" key="1">
    <source>
        <dbReference type="EMBL" id="KLU07557.1"/>
    </source>
</evidence>
<dbReference type="AlphaFoldDB" id="A0A0J1BM54"/>
<dbReference type="EMBL" id="LECT01000006">
    <property type="protein sequence ID" value="KLU07557.1"/>
    <property type="molecule type" value="Genomic_DNA"/>
</dbReference>
<dbReference type="PATRIC" id="fig|595434.4.peg.615"/>
<organism evidence="1 2">
    <name type="scientific">Rhodopirellula islandica</name>
    <dbReference type="NCBI Taxonomy" id="595434"/>
    <lineage>
        <taxon>Bacteria</taxon>
        <taxon>Pseudomonadati</taxon>
        <taxon>Planctomycetota</taxon>
        <taxon>Planctomycetia</taxon>
        <taxon>Pirellulales</taxon>
        <taxon>Pirellulaceae</taxon>
        <taxon>Rhodopirellula</taxon>
    </lineage>
</organism>
<reference evidence="1" key="1">
    <citation type="submission" date="2015-05" db="EMBL/GenBank/DDBJ databases">
        <title>Permanent draft genome of Rhodopirellula islandicus K833.</title>
        <authorList>
            <person name="Kizina J."/>
            <person name="Richter M."/>
            <person name="Glockner F.O."/>
            <person name="Harder J."/>
        </authorList>
    </citation>
    <scope>NUCLEOTIDE SEQUENCE [LARGE SCALE GENOMIC DNA]</scope>
    <source>
        <strain evidence="1">K833</strain>
    </source>
</reference>
<dbReference type="SUPFAM" id="SSF143422">
    <property type="entry name" value="Transposase IS200-like"/>
    <property type="match status" value="1"/>
</dbReference>
<dbReference type="GO" id="GO:0003677">
    <property type="term" value="F:DNA binding"/>
    <property type="evidence" value="ECO:0007669"/>
    <property type="project" value="InterPro"/>
</dbReference>
<dbReference type="GO" id="GO:0006313">
    <property type="term" value="P:DNA transposition"/>
    <property type="evidence" value="ECO:0007669"/>
    <property type="project" value="InterPro"/>
</dbReference>
<dbReference type="InterPro" id="IPR036515">
    <property type="entry name" value="Transposase_17_sf"/>
</dbReference>
<gene>
    <name evidence="1" type="ORF">RISK_000635</name>
</gene>
<dbReference type="STRING" id="595434.RISK_000635"/>
<protein>
    <recommendedName>
        <fullName evidence="3">Transposase IS200-like domain-containing protein</fullName>
    </recommendedName>
</protein>
<keyword evidence="2" id="KW-1185">Reference proteome</keyword>